<comment type="caution">
    <text evidence="1">The sequence shown here is derived from an EMBL/GenBank/DDBJ whole genome shotgun (WGS) entry which is preliminary data.</text>
</comment>
<proteinExistence type="predicted"/>
<keyword evidence="2" id="KW-1185">Reference proteome</keyword>
<sequence length="64" mass="7523">MGFFELMKLSYYVFLSYLKNNRIMDLQESPQGREYLAQIERLNITEPDLGSLRQLTGYKQQGGE</sequence>
<reference evidence="1 2" key="1">
    <citation type="submission" date="2021-03" db="EMBL/GenBank/DDBJ databases">
        <title>Genomic Encyclopedia of Type Strains, Phase IV (KMG-IV): sequencing the most valuable type-strain genomes for metagenomic binning, comparative biology and taxonomic classification.</title>
        <authorList>
            <person name="Goeker M."/>
        </authorList>
    </citation>
    <scope>NUCLEOTIDE SEQUENCE [LARGE SCALE GENOMIC DNA]</scope>
    <source>
        <strain evidence="1 2">DSM 24738</strain>
    </source>
</reference>
<name>A0ABS4GXW5_9BACL</name>
<gene>
    <name evidence="1" type="ORF">J2Z37_005166</name>
</gene>
<evidence type="ECO:0000313" key="1">
    <source>
        <dbReference type="EMBL" id="MBP1935120.1"/>
    </source>
</evidence>
<accession>A0ABS4GXW5</accession>
<protein>
    <submittedName>
        <fullName evidence="1">Uncharacterized protein</fullName>
    </submittedName>
</protein>
<evidence type="ECO:0000313" key="2">
    <source>
        <dbReference type="Proteomes" id="UP001519343"/>
    </source>
</evidence>
<dbReference type="EMBL" id="JAGGKT010000046">
    <property type="protein sequence ID" value="MBP1935120.1"/>
    <property type="molecule type" value="Genomic_DNA"/>
</dbReference>
<organism evidence="1 2">
    <name type="scientific">Ammoniphilus resinae</name>
    <dbReference type="NCBI Taxonomy" id="861532"/>
    <lineage>
        <taxon>Bacteria</taxon>
        <taxon>Bacillati</taxon>
        <taxon>Bacillota</taxon>
        <taxon>Bacilli</taxon>
        <taxon>Bacillales</taxon>
        <taxon>Paenibacillaceae</taxon>
        <taxon>Aneurinibacillus group</taxon>
        <taxon>Ammoniphilus</taxon>
    </lineage>
</organism>
<dbReference type="Proteomes" id="UP001519343">
    <property type="component" value="Unassembled WGS sequence"/>
</dbReference>